<protein>
    <recommendedName>
        <fullName evidence="4">Regulator of Vps4 activity in the MVB pathway protein</fullName>
    </recommendedName>
</protein>
<evidence type="ECO:0008006" key="4">
    <source>
        <dbReference type="Google" id="ProtNLM"/>
    </source>
</evidence>
<keyword evidence="3" id="KW-1185">Reference proteome</keyword>
<comment type="similarity">
    <text evidence="1">Belongs to the IST1 family.</text>
</comment>
<proteinExistence type="inferred from homology"/>
<dbReference type="PANTHER" id="PTHR12161">
    <property type="entry name" value="IST1 FAMILY MEMBER"/>
    <property type="match status" value="1"/>
</dbReference>
<dbReference type="Pfam" id="PF03398">
    <property type="entry name" value="Ist1"/>
    <property type="match status" value="1"/>
</dbReference>
<evidence type="ECO:0000313" key="2">
    <source>
        <dbReference type="EMBL" id="KAK4374022.1"/>
    </source>
</evidence>
<dbReference type="Gene3D" id="1.20.1260.60">
    <property type="entry name" value="Vacuolar protein sorting-associated protein Ist1"/>
    <property type="match status" value="1"/>
</dbReference>
<dbReference type="EMBL" id="JAVYJV010000003">
    <property type="protein sequence ID" value="KAK4374022.1"/>
    <property type="molecule type" value="Genomic_DNA"/>
</dbReference>
<dbReference type="AlphaFoldDB" id="A0AAE1SQ22"/>
<dbReference type="InterPro" id="IPR042277">
    <property type="entry name" value="IST1-like"/>
</dbReference>
<accession>A0AAE1SQ22</accession>
<dbReference type="FunFam" id="1.20.1260.60:FF:000002">
    <property type="entry name" value="Vacuolar protein sorting-associated protein IST1"/>
    <property type="match status" value="1"/>
</dbReference>
<sequence length="572" mass="65876">MTSLVRNTPLRFSRRVDVYELLDQPKIIEAPTRNDDDRSHSGRRTIMNLRRSGKQTSSPIMLSSFSTRRERARKRHIFLQSYKLESSENLRNKRLKKIVVKVKCTMVSVLSFMWAHTMKSCTNSNNGIGAVSPARVISKNLIKRVMCRLKLLKNKRSCIVKQLRDDLGQLLRHGHYQIVFDRVEQLYMDDNMVVVYDLLENFCEFILINFPYIRRHKSYNEIMDRDCPNDINEAVSSLIFASARLGDLPELPVIRKLFGERYGKKFATSGLELLPGNLVNHQIKENLCIKSVSNEVKYRLMDEIARICFQQGPLLLEYRNESQQEQVNKNILDAQIGYKKDGQKGLKNSNIATKANIVSADYSSAIEHTCSDSVHCLKNNEQERVSNSARPSVSSQSTISRRTNGISLGIKCIESPSECSMIHLDDIEEFESILSKDLNFQDKRLFIFKGSLFPLMLKMDTDINMNTFPLQKTRFIAIKDARDDLESQECCSFSFSSSSAMTDLRPRKENQQSYLRTMTMPPERPKDNFIRSNSFPVQESSLKSSVHPKLPDYDEIAAKFKALKKEKLQKKC</sequence>
<reference evidence="2" key="1">
    <citation type="submission" date="2023-12" db="EMBL/GenBank/DDBJ databases">
        <title>Genome assembly of Anisodus tanguticus.</title>
        <authorList>
            <person name="Wang Y.-J."/>
        </authorList>
    </citation>
    <scope>NUCLEOTIDE SEQUENCE</scope>
    <source>
        <strain evidence="2">KB-2021</strain>
        <tissue evidence="2">Leaf</tissue>
    </source>
</reference>
<dbReference type="GO" id="GO:0015031">
    <property type="term" value="P:protein transport"/>
    <property type="evidence" value="ECO:0007669"/>
    <property type="project" value="InterPro"/>
</dbReference>
<dbReference type="PANTHER" id="PTHR12161:SF44">
    <property type="entry name" value="REGULATOR OF VPS4 ACTIVITY IN THE MVB PATHWAY PROTEIN"/>
    <property type="match status" value="1"/>
</dbReference>
<name>A0AAE1SQ22_9SOLA</name>
<dbReference type="Proteomes" id="UP001291623">
    <property type="component" value="Unassembled WGS sequence"/>
</dbReference>
<evidence type="ECO:0000313" key="3">
    <source>
        <dbReference type="Proteomes" id="UP001291623"/>
    </source>
</evidence>
<comment type="caution">
    <text evidence="2">The sequence shown here is derived from an EMBL/GenBank/DDBJ whole genome shotgun (WGS) entry which is preliminary data.</text>
</comment>
<organism evidence="2 3">
    <name type="scientific">Anisodus tanguticus</name>
    <dbReference type="NCBI Taxonomy" id="243964"/>
    <lineage>
        <taxon>Eukaryota</taxon>
        <taxon>Viridiplantae</taxon>
        <taxon>Streptophyta</taxon>
        <taxon>Embryophyta</taxon>
        <taxon>Tracheophyta</taxon>
        <taxon>Spermatophyta</taxon>
        <taxon>Magnoliopsida</taxon>
        <taxon>eudicotyledons</taxon>
        <taxon>Gunneridae</taxon>
        <taxon>Pentapetalae</taxon>
        <taxon>asterids</taxon>
        <taxon>lamiids</taxon>
        <taxon>Solanales</taxon>
        <taxon>Solanaceae</taxon>
        <taxon>Solanoideae</taxon>
        <taxon>Hyoscyameae</taxon>
        <taxon>Anisodus</taxon>
    </lineage>
</organism>
<gene>
    <name evidence="2" type="ORF">RND71_004699</name>
</gene>
<evidence type="ECO:0000256" key="1">
    <source>
        <dbReference type="ARBA" id="ARBA00005536"/>
    </source>
</evidence>
<dbReference type="InterPro" id="IPR005061">
    <property type="entry name" value="Ist1"/>
</dbReference>